<evidence type="ECO:0000256" key="6">
    <source>
        <dbReference type="SAM" id="Coils"/>
    </source>
</evidence>
<dbReference type="Pfam" id="PF13086">
    <property type="entry name" value="AAA_11"/>
    <property type="match status" value="1"/>
</dbReference>
<evidence type="ECO:0000256" key="5">
    <source>
        <dbReference type="ARBA" id="ARBA00022840"/>
    </source>
</evidence>
<dbReference type="Proteomes" id="UP000001921">
    <property type="component" value="Chromosome"/>
</dbReference>
<keyword evidence="3" id="KW-0378">Hydrolase</keyword>
<protein>
    <submittedName>
        <fullName evidence="10">Possible helicase</fullName>
    </submittedName>
</protein>
<dbReference type="SUPFAM" id="SSF52540">
    <property type="entry name" value="P-loop containing nucleoside triphosphate hydrolases"/>
    <property type="match status" value="1"/>
</dbReference>
<dbReference type="InterPro" id="IPR047187">
    <property type="entry name" value="SF1_C_Upf1"/>
</dbReference>
<evidence type="ECO:0000256" key="7">
    <source>
        <dbReference type="SAM" id="MobiDB-lite"/>
    </source>
</evidence>
<dbReference type="InterPro" id="IPR041677">
    <property type="entry name" value="DNA2/NAM7_AAA_11"/>
</dbReference>
<gene>
    <name evidence="10" type="ORF">FNP_1132</name>
</gene>
<dbReference type="GO" id="GO:0043139">
    <property type="term" value="F:5'-3' DNA helicase activity"/>
    <property type="evidence" value="ECO:0007669"/>
    <property type="project" value="TreeGrafter"/>
</dbReference>
<evidence type="ECO:0000313" key="10">
    <source>
        <dbReference type="EMBL" id="EDK88919.1"/>
    </source>
</evidence>
<feature type="compositionally biased region" description="Acidic residues" evidence="7">
    <location>
        <begin position="10"/>
        <end position="37"/>
    </location>
</feature>
<dbReference type="CDD" id="cd17934">
    <property type="entry name" value="DEXXQc_Upf1-like"/>
    <property type="match status" value="1"/>
</dbReference>
<dbReference type="InterPro" id="IPR041679">
    <property type="entry name" value="DNA2/NAM7-like_C"/>
</dbReference>
<dbReference type="Gene3D" id="3.40.50.300">
    <property type="entry name" value="P-loop containing nucleotide triphosphate hydrolases"/>
    <property type="match status" value="3"/>
</dbReference>
<feature type="domain" description="DNA2/NAM7 helicase-like C-terminal" evidence="9">
    <location>
        <begin position="1056"/>
        <end position="1275"/>
    </location>
</feature>
<dbReference type="RefSeq" id="WP_005897423.1">
    <property type="nucleotide sequence ID" value="NZ_CM000440.1"/>
</dbReference>
<keyword evidence="4 10" id="KW-0347">Helicase</keyword>
<dbReference type="eggNOG" id="COG1112">
    <property type="taxonomic scope" value="Bacteria"/>
</dbReference>
<feature type="domain" description="DNA2/NAM7 helicase helicase" evidence="8">
    <location>
        <begin position="461"/>
        <end position="1018"/>
    </location>
</feature>
<feature type="region of interest" description="Disordered" evidence="7">
    <location>
        <begin position="1"/>
        <end position="37"/>
    </location>
</feature>
<organism evidence="10">
    <name type="scientific">Fusobacterium polymorphum ATCC 10953</name>
    <dbReference type="NCBI Taxonomy" id="393480"/>
    <lineage>
        <taxon>Bacteria</taxon>
        <taxon>Fusobacteriati</taxon>
        <taxon>Fusobacteriota</taxon>
        <taxon>Fusobacteriia</taxon>
        <taxon>Fusobacteriales</taxon>
        <taxon>Fusobacteriaceae</taxon>
        <taxon>Fusobacterium</taxon>
    </lineage>
</organism>
<evidence type="ECO:0000256" key="1">
    <source>
        <dbReference type="ARBA" id="ARBA00007913"/>
    </source>
</evidence>
<evidence type="ECO:0000256" key="4">
    <source>
        <dbReference type="ARBA" id="ARBA00022806"/>
    </source>
</evidence>
<keyword evidence="2" id="KW-0547">Nucleotide-binding</keyword>
<dbReference type="InterPro" id="IPR050534">
    <property type="entry name" value="Coronavir_polyprotein_1ab"/>
</dbReference>
<evidence type="ECO:0000259" key="9">
    <source>
        <dbReference type="Pfam" id="PF13087"/>
    </source>
</evidence>
<dbReference type="EMBL" id="CM000440">
    <property type="protein sequence ID" value="EDK88919.1"/>
    <property type="molecule type" value="Genomic_DNA"/>
</dbReference>
<dbReference type="InterPro" id="IPR027417">
    <property type="entry name" value="P-loop_NTPase"/>
</dbReference>
<comment type="similarity">
    <text evidence="1">Belongs to the DNA2/NAM7 helicase family.</text>
</comment>
<dbReference type="GO" id="GO:0016787">
    <property type="term" value="F:hydrolase activity"/>
    <property type="evidence" value="ECO:0007669"/>
    <property type="project" value="UniProtKB-KW"/>
</dbReference>
<keyword evidence="6" id="KW-0175">Coiled coil</keyword>
<dbReference type="PANTHER" id="PTHR43788">
    <property type="entry name" value="DNA2/NAM7 HELICASE FAMILY MEMBER"/>
    <property type="match status" value="1"/>
</dbReference>
<dbReference type="PANTHER" id="PTHR43788:SF8">
    <property type="entry name" value="DNA-BINDING PROTEIN SMUBP-2"/>
    <property type="match status" value="1"/>
</dbReference>
<evidence type="ECO:0000259" key="8">
    <source>
        <dbReference type="Pfam" id="PF13086"/>
    </source>
</evidence>
<feature type="coiled-coil region" evidence="6">
    <location>
        <begin position="622"/>
        <end position="649"/>
    </location>
</feature>
<keyword evidence="5" id="KW-0067">ATP-binding</keyword>
<evidence type="ECO:0000256" key="2">
    <source>
        <dbReference type="ARBA" id="ARBA00022741"/>
    </source>
</evidence>
<proteinExistence type="inferred from homology"/>
<dbReference type="HOGENOM" id="CLU_263061_0_0_0"/>
<dbReference type="Pfam" id="PF13087">
    <property type="entry name" value="AAA_12"/>
    <property type="match status" value="1"/>
</dbReference>
<dbReference type="GeneID" id="45634163"/>
<reference evidence="10" key="2">
    <citation type="submission" date="2007-05" db="EMBL/GenBank/DDBJ databases">
        <title>Genome sequence of Fusobacterium nucleatum subspecies polymorphum - a genetically tractable Fusobacterium.</title>
        <authorList>
            <person name="Karpathy S.E."/>
            <person name="Xiang Q."/>
            <person name="Gioia J."/>
            <person name="Jiang H."/>
            <person name="Liu Y."/>
            <person name="Petrosino J.F."/>
            <person name="Yerrapragada S."/>
            <person name="Fox G.E."/>
            <person name="Kinder Haake S."/>
            <person name="Weinstock G.M."/>
            <person name="Highlander S.K."/>
        </authorList>
    </citation>
    <scope>NUCLEOTIDE SEQUENCE [LARGE SCALE GENOMIC DNA]</scope>
    <source>
        <strain evidence="10">ATCC 10953</strain>
    </source>
</reference>
<name>A5TVJ4_FUSNP</name>
<reference evidence="10" key="1">
    <citation type="submission" date="2006-07" db="EMBL/GenBank/DDBJ databases">
        <authorList>
            <person name="Qin X."/>
            <person name="Weinstock G.M."/>
        </authorList>
    </citation>
    <scope>NUCLEOTIDE SEQUENCE [LARGE SCALE GENOMIC DNA]</scope>
    <source>
        <strain evidence="10">ATCC 10953</strain>
    </source>
</reference>
<sequence>MDESYLNNSYEEDYDEYDDNGYDEDEEKDGYDDNDDAIDNSDMYFYDENICIRLNDNEERNERLKRSEIALVKRFPKLKELPSDSRMQLILEGMFPEGFKKQMYIRNLTFTNEIGRDIKLLGIRPERTPGDFMENYLPDGVSLLFKGHIASKEFIVESVFEIMDTKLLSFEVGGVATPYRTPERIRANFLFDILNRANSLTKYTAEKLEEWKEYLAWRRELASRQIYGCKYFKVGFDEEKKKLIFWLVFKNQDEFKSFKKYLNRDIQVFDNNYSKNKWYFDFIGDANSKKKRYNSIDLGRYKGIVNEYYLKDNSEYFEDEYKENYDIINEGLMNGDSEEDNLERKIYDIFENPYIVQVAYDLNSRDLDEINQSISKDEEIVDYVYNNILGNYYKDGFLALSAIGDFVLIRRFEQAIEQLERDQCYSPNLAMWLFNVRNARTPGEDNDESIDTWLNPRIERNENQKEAVYKMLAAPDLCLIQGPPGTGKTTVIAEAIYQFVRRGNRVLIASQSNDAVDNALERLIDSPEIRAIRLGQKGRRKRKSEDSNTSKFAEDEALKYYYRALSAQVSKNWLNLWDSLESDGVQYDTDIRDASLFNEDITHLNDVLSDLNQQQYEEKEKFVLLTKDLENANNRNTRIEEDKHQYALAEECLKGNSDSQFYLSDYVLKIFEKNLNELIDNTTKKGIFLTSGKLDLDIMGLGTEQACIYMISKNLKTIKELYEKIKNAKGKDSSNNGEVIILKSQLVEVKEKLLDNIDDTDAIAEYRKKMKTLQKKIDELKFSSSIISISNIERAILQTEIINDIESGDTDKWLKIFEELIKKWEQALDISLDTTKKVIDSLDKIDVSDIIKKREISQNNINKIKSDIEETISQIRSKKDTLLELREKYQIEATSANDIIEHIESQKKKNIELLREQSVIRNDWEKTIRSFKEHLDDVNSFKDDQEHYQQIYINACNVVGISCTDNMRNLSDNGYNDFDVVIIDEVSKATPPELLIPLMKARKAILVGDHRQLPPMFKEHEESYRELIENQDSIPEEIRDLLTQENFRRFKKMVTSSLFKVYFEQADENIKHSLLVQYRMHTDIMDIINRFYEQRLSCGNSKEVEIMEKNHNLTIKGIDESTFIIPERHAYWIDSSCTPSNKPIYEVRPNNSTSNYNILEKYIVIELLKKIADAYKEQGYNKDKQKTVGVISFYQMQVNEIRDAFRKAKKTYDFSAINVDINTVDRFQGKEKNIIITSLVRNNEKGRASKHVVAFERINVAFSRAQELLFIVGAKHMYENQSVQLPNMDMPGFKTAPVYKNIMETLYRKGCFKNCDKIISPEIEEKIIDEYEEMGGKL</sequence>
<dbReference type="GO" id="GO:0005524">
    <property type="term" value="F:ATP binding"/>
    <property type="evidence" value="ECO:0007669"/>
    <property type="project" value="UniProtKB-KW"/>
</dbReference>
<accession>A5TVJ4</accession>
<dbReference type="eggNOG" id="COG0419">
    <property type="taxonomic scope" value="Bacteria"/>
</dbReference>
<evidence type="ECO:0000256" key="3">
    <source>
        <dbReference type="ARBA" id="ARBA00022801"/>
    </source>
</evidence>
<dbReference type="CDD" id="cd18808">
    <property type="entry name" value="SF1_C_Upf1"/>
    <property type="match status" value="1"/>
</dbReference>